<dbReference type="EMBL" id="RHHR01000044">
    <property type="protein sequence ID" value="RNB68500.1"/>
    <property type="molecule type" value="Genomic_DNA"/>
</dbReference>
<evidence type="ECO:0000313" key="2">
    <source>
        <dbReference type="Proteomes" id="UP000282028"/>
    </source>
</evidence>
<dbReference type="AlphaFoldDB" id="A0A3M8BYI3"/>
<gene>
    <name evidence="1" type="ORF">EDM52_20485</name>
</gene>
<organism evidence="1 2">
    <name type="scientific">Brevibacillus invocatus</name>
    <dbReference type="NCBI Taxonomy" id="173959"/>
    <lineage>
        <taxon>Bacteria</taxon>
        <taxon>Bacillati</taxon>
        <taxon>Bacillota</taxon>
        <taxon>Bacilli</taxon>
        <taxon>Bacillales</taxon>
        <taxon>Paenibacillaceae</taxon>
        <taxon>Brevibacillus</taxon>
    </lineage>
</organism>
<name>A0A3M8BYI3_9BACL</name>
<evidence type="ECO:0000313" key="1">
    <source>
        <dbReference type="EMBL" id="RNB68500.1"/>
    </source>
</evidence>
<protein>
    <submittedName>
        <fullName evidence="1">Uncharacterized protein</fullName>
    </submittedName>
</protein>
<proteinExistence type="predicted"/>
<reference evidence="1 2" key="1">
    <citation type="submission" date="2018-10" db="EMBL/GenBank/DDBJ databases">
        <title>Phylogenomics of Brevibacillus.</title>
        <authorList>
            <person name="Dunlap C."/>
        </authorList>
    </citation>
    <scope>NUCLEOTIDE SEQUENCE [LARGE SCALE GENOMIC DNA]</scope>
    <source>
        <strain evidence="1 2">JCM 12215</strain>
    </source>
</reference>
<dbReference type="Proteomes" id="UP000282028">
    <property type="component" value="Unassembled WGS sequence"/>
</dbReference>
<sequence length="140" mass="16269">MTYDLISSTENGFIQYDVAFSSETKEYTIRRQNVGERWLQYDRLVFASRFFEVLDEIKVRNVSIAPPFERNILISDGELASYVIEDRRTYVIRGNEWQEVTNHDLPIEGYVITSCAKGETDAMSSGCENLVEYLFDARKN</sequence>
<comment type="caution">
    <text evidence="1">The sequence shown here is derived from an EMBL/GenBank/DDBJ whole genome shotgun (WGS) entry which is preliminary data.</text>
</comment>
<dbReference type="OrthoDB" id="1747727at2"/>
<accession>A0A3M8BYI3</accession>
<keyword evidence="2" id="KW-1185">Reference proteome</keyword>
<dbReference type="RefSeq" id="WP_122910800.1">
    <property type="nucleotide sequence ID" value="NZ_RHHR01000044.1"/>
</dbReference>